<reference evidence="1 2" key="1">
    <citation type="journal article" date="2014" name="Nat. Commun.">
        <title>Klebsormidium flaccidum genome reveals primary factors for plant terrestrial adaptation.</title>
        <authorList>
            <person name="Hori K."/>
            <person name="Maruyama F."/>
            <person name="Fujisawa T."/>
            <person name="Togashi T."/>
            <person name="Yamamoto N."/>
            <person name="Seo M."/>
            <person name="Sato S."/>
            <person name="Yamada T."/>
            <person name="Mori H."/>
            <person name="Tajima N."/>
            <person name="Moriyama T."/>
            <person name="Ikeuchi M."/>
            <person name="Watanabe M."/>
            <person name="Wada H."/>
            <person name="Kobayashi K."/>
            <person name="Saito M."/>
            <person name="Masuda T."/>
            <person name="Sasaki-Sekimoto Y."/>
            <person name="Mashiguchi K."/>
            <person name="Awai K."/>
            <person name="Shimojima M."/>
            <person name="Masuda S."/>
            <person name="Iwai M."/>
            <person name="Nobusawa T."/>
            <person name="Narise T."/>
            <person name="Kondo S."/>
            <person name="Saito H."/>
            <person name="Sato R."/>
            <person name="Murakawa M."/>
            <person name="Ihara Y."/>
            <person name="Oshima-Yamada Y."/>
            <person name="Ohtaka K."/>
            <person name="Satoh M."/>
            <person name="Sonobe K."/>
            <person name="Ishii M."/>
            <person name="Ohtani R."/>
            <person name="Kanamori-Sato M."/>
            <person name="Honoki R."/>
            <person name="Miyazaki D."/>
            <person name="Mochizuki H."/>
            <person name="Umetsu J."/>
            <person name="Higashi K."/>
            <person name="Shibata D."/>
            <person name="Kamiya Y."/>
            <person name="Sato N."/>
            <person name="Nakamura Y."/>
            <person name="Tabata S."/>
            <person name="Ida S."/>
            <person name="Kurokawa K."/>
            <person name="Ohta H."/>
        </authorList>
    </citation>
    <scope>NUCLEOTIDE SEQUENCE [LARGE SCALE GENOMIC DNA]</scope>
    <source>
        <strain evidence="1 2">NIES-2285</strain>
    </source>
</reference>
<keyword evidence="2" id="KW-1185">Reference proteome</keyword>
<dbReference type="AlphaFoldDB" id="A0A0U9HL56"/>
<gene>
    <name evidence="1" type="ORF">KFL_000570310</name>
</gene>
<dbReference type="STRING" id="105231.A0A0U9HL56"/>
<dbReference type="SUPFAM" id="SSF160532">
    <property type="entry name" value="Ava3019-like"/>
    <property type="match status" value="1"/>
</dbReference>
<proteinExistence type="predicted"/>
<name>A0A0U9HL56_KLENI</name>
<protein>
    <submittedName>
        <fullName evidence="1">Uncharacterized protein</fullName>
    </submittedName>
</protein>
<sequence length="171" mass="18835">MRRKKRQVSLPRATLGQAELAEIARIPEVVTASWELLRAFDKNDARGESQPSLATEESRAALRDAVLVASRAAEINEQASPLLGICASSVADGVRALREWTAALNTTMSMPVSKEDGQADITKIDTPVYIKYNARSLFCYLTQYTGKYRGVIVQLGQQQVGHLPLSLFQDQ</sequence>
<dbReference type="EMBL" id="DF237006">
    <property type="protein sequence ID" value="GAQ80584.1"/>
    <property type="molecule type" value="Genomic_DNA"/>
</dbReference>
<dbReference type="Gene3D" id="3.30.360.10">
    <property type="entry name" value="Dihydrodipicolinate Reductase, domain 2"/>
    <property type="match status" value="1"/>
</dbReference>
<dbReference type="Pfam" id="PF08854">
    <property type="entry name" value="DUF1824"/>
    <property type="match status" value="1"/>
</dbReference>
<evidence type="ECO:0000313" key="1">
    <source>
        <dbReference type="EMBL" id="GAQ80584.1"/>
    </source>
</evidence>
<dbReference type="OMA" id="CYVSRYD"/>
<dbReference type="InterPro" id="IPR014953">
    <property type="entry name" value="DUF1824"/>
</dbReference>
<organism evidence="1 2">
    <name type="scientific">Klebsormidium nitens</name>
    <name type="common">Green alga</name>
    <name type="synonym">Ulothrix nitens</name>
    <dbReference type="NCBI Taxonomy" id="105231"/>
    <lineage>
        <taxon>Eukaryota</taxon>
        <taxon>Viridiplantae</taxon>
        <taxon>Streptophyta</taxon>
        <taxon>Klebsormidiophyceae</taxon>
        <taxon>Klebsormidiales</taxon>
        <taxon>Klebsormidiaceae</taxon>
        <taxon>Klebsormidium</taxon>
    </lineage>
</organism>
<dbReference type="Proteomes" id="UP000054558">
    <property type="component" value="Unassembled WGS sequence"/>
</dbReference>
<evidence type="ECO:0000313" key="2">
    <source>
        <dbReference type="Proteomes" id="UP000054558"/>
    </source>
</evidence>
<accession>A0A0U9HL56</accession>